<keyword evidence="1" id="KW-0805">Transcription regulation</keyword>
<dbReference type="InterPro" id="IPR018062">
    <property type="entry name" value="HTH_AraC-typ_CS"/>
</dbReference>
<evidence type="ECO:0000313" key="5">
    <source>
        <dbReference type="EMBL" id="ROO86275.1"/>
    </source>
</evidence>
<accession>A0A3N1CYD5</accession>
<dbReference type="RefSeq" id="WP_123665692.1">
    <property type="nucleotide sequence ID" value="NZ_RJKE01000001.1"/>
</dbReference>
<dbReference type="PRINTS" id="PR00032">
    <property type="entry name" value="HTHARAC"/>
</dbReference>
<dbReference type="InterPro" id="IPR050204">
    <property type="entry name" value="AraC_XylS_family_regulators"/>
</dbReference>
<sequence>MLVLDTETLPVARRIEAFQAVAATESGLCTIEHERPDTRIRLERWNFGPLTMFSTRGSGIRVGRTLRQVRRDSVNTISITTQSHGEAFSVWDGTPRGIDLTSLVMSQKTAGYDYGWSGSGQSLAVMVDADRLALPDHQVRAAIPLIATSAAAPLLLHHVRALHHDADRLSAGPAADALATATLELARAVILSVTAPPRHVEDDPTLLTQILSYARLHLTDPDLTPQRIAQAHHVSVRTLYRLCGEAEVSLEQWIIEHRLEGARRDLASPRHARRTIEAVARSWGFTDPAHFSRRFRQAHGLTPRAWRHQHRTS</sequence>
<dbReference type="InterPro" id="IPR020449">
    <property type="entry name" value="Tscrpt_reg_AraC-type_HTH"/>
</dbReference>
<evidence type="ECO:0000256" key="1">
    <source>
        <dbReference type="ARBA" id="ARBA00023015"/>
    </source>
</evidence>
<protein>
    <submittedName>
        <fullName evidence="5">AraC-like DNA-binding protein</fullName>
    </submittedName>
</protein>
<dbReference type="EMBL" id="RJKE01000001">
    <property type="protein sequence ID" value="ROO86275.1"/>
    <property type="molecule type" value="Genomic_DNA"/>
</dbReference>
<dbReference type="SMART" id="SM00342">
    <property type="entry name" value="HTH_ARAC"/>
    <property type="match status" value="1"/>
</dbReference>
<dbReference type="Gene3D" id="1.10.10.60">
    <property type="entry name" value="Homeodomain-like"/>
    <property type="match status" value="1"/>
</dbReference>
<dbReference type="SUPFAM" id="SSF46689">
    <property type="entry name" value="Homeodomain-like"/>
    <property type="match status" value="1"/>
</dbReference>
<keyword evidence="2 5" id="KW-0238">DNA-binding</keyword>
<dbReference type="OrthoDB" id="9799345at2"/>
<dbReference type="InterPro" id="IPR009057">
    <property type="entry name" value="Homeodomain-like_sf"/>
</dbReference>
<evidence type="ECO:0000256" key="3">
    <source>
        <dbReference type="ARBA" id="ARBA00023163"/>
    </source>
</evidence>
<feature type="domain" description="HTH araC/xylS-type" evidence="4">
    <location>
        <begin position="208"/>
        <end position="309"/>
    </location>
</feature>
<keyword evidence="6" id="KW-1185">Reference proteome</keyword>
<organism evidence="5 6">
    <name type="scientific">Actinocorallia herbida</name>
    <dbReference type="NCBI Taxonomy" id="58109"/>
    <lineage>
        <taxon>Bacteria</taxon>
        <taxon>Bacillati</taxon>
        <taxon>Actinomycetota</taxon>
        <taxon>Actinomycetes</taxon>
        <taxon>Streptosporangiales</taxon>
        <taxon>Thermomonosporaceae</taxon>
        <taxon>Actinocorallia</taxon>
    </lineage>
</organism>
<comment type="caution">
    <text evidence="5">The sequence shown here is derived from an EMBL/GenBank/DDBJ whole genome shotgun (WGS) entry which is preliminary data.</text>
</comment>
<dbReference type="PANTHER" id="PTHR46796">
    <property type="entry name" value="HTH-TYPE TRANSCRIPTIONAL ACTIVATOR RHAS-RELATED"/>
    <property type="match status" value="1"/>
</dbReference>
<proteinExistence type="predicted"/>
<dbReference type="Proteomes" id="UP000272400">
    <property type="component" value="Unassembled WGS sequence"/>
</dbReference>
<evidence type="ECO:0000313" key="6">
    <source>
        <dbReference type="Proteomes" id="UP000272400"/>
    </source>
</evidence>
<gene>
    <name evidence="5" type="ORF">EDD29_3838</name>
</gene>
<keyword evidence="3" id="KW-0804">Transcription</keyword>
<dbReference type="PANTHER" id="PTHR46796:SF6">
    <property type="entry name" value="ARAC SUBFAMILY"/>
    <property type="match status" value="1"/>
</dbReference>
<evidence type="ECO:0000259" key="4">
    <source>
        <dbReference type="PROSITE" id="PS01124"/>
    </source>
</evidence>
<evidence type="ECO:0000256" key="2">
    <source>
        <dbReference type="ARBA" id="ARBA00023125"/>
    </source>
</evidence>
<dbReference type="Pfam" id="PF12833">
    <property type="entry name" value="HTH_18"/>
    <property type="match status" value="1"/>
</dbReference>
<dbReference type="PROSITE" id="PS01124">
    <property type="entry name" value="HTH_ARAC_FAMILY_2"/>
    <property type="match status" value="1"/>
</dbReference>
<reference evidence="5 6" key="1">
    <citation type="submission" date="2018-11" db="EMBL/GenBank/DDBJ databases">
        <title>Sequencing the genomes of 1000 actinobacteria strains.</title>
        <authorList>
            <person name="Klenk H.-P."/>
        </authorList>
    </citation>
    <scope>NUCLEOTIDE SEQUENCE [LARGE SCALE GENOMIC DNA]</scope>
    <source>
        <strain evidence="5 6">DSM 44254</strain>
    </source>
</reference>
<dbReference type="GO" id="GO:0003700">
    <property type="term" value="F:DNA-binding transcription factor activity"/>
    <property type="evidence" value="ECO:0007669"/>
    <property type="project" value="InterPro"/>
</dbReference>
<dbReference type="InterPro" id="IPR018060">
    <property type="entry name" value="HTH_AraC"/>
</dbReference>
<dbReference type="GO" id="GO:0043565">
    <property type="term" value="F:sequence-specific DNA binding"/>
    <property type="evidence" value="ECO:0007669"/>
    <property type="project" value="InterPro"/>
</dbReference>
<name>A0A3N1CYD5_9ACTN</name>
<dbReference type="PROSITE" id="PS00041">
    <property type="entry name" value="HTH_ARAC_FAMILY_1"/>
    <property type="match status" value="1"/>
</dbReference>
<dbReference type="AlphaFoldDB" id="A0A3N1CYD5"/>